<accession>A0ABQ8FGY6</accession>
<comment type="caution">
    <text evidence="1">The sequence shown here is derived from an EMBL/GenBank/DDBJ whole genome shotgun (WGS) entry which is preliminary data.</text>
</comment>
<evidence type="ECO:0000313" key="1">
    <source>
        <dbReference type="EMBL" id="KAH6598054.1"/>
    </source>
</evidence>
<sequence>MGPLLPEKTQQSSAKILAESRYSKRIKDEYQLQLHHNIERRNIAAALISKWQDNADHVAWKSNLKRLTAQAFKDTAQTNKEVLLLRRKELKLLFEKDQER</sequence>
<proteinExistence type="predicted"/>
<protein>
    <submittedName>
        <fullName evidence="1">Uncharacterized protein</fullName>
    </submittedName>
</protein>
<organism evidence="1 2">
    <name type="scientific">Batrachochytrium salamandrivorans</name>
    <dbReference type="NCBI Taxonomy" id="1357716"/>
    <lineage>
        <taxon>Eukaryota</taxon>
        <taxon>Fungi</taxon>
        <taxon>Fungi incertae sedis</taxon>
        <taxon>Chytridiomycota</taxon>
        <taxon>Chytridiomycota incertae sedis</taxon>
        <taxon>Chytridiomycetes</taxon>
        <taxon>Rhizophydiales</taxon>
        <taxon>Rhizophydiales incertae sedis</taxon>
        <taxon>Batrachochytrium</taxon>
    </lineage>
</organism>
<gene>
    <name evidence="1" type="ORF">BASA50_003937</name>
</gene>
<evidence type="ECO:0000313" key="2">
    <source>
        <dbReference type="Proteomes" id="UP001648503"/>
    </source>
</evidence>
<reference evidence="1 2" key="1">
    <citation type="submission" date="2021-02" db="EMBL/GenBank/DDBJ databases">
        <title>Variation within the Batrachochytrium salamandrivorans European outbreak.</title>
        <authorList>
            <person name="Kelly M."/>
            <person name="Pasmans F."/>
            <person name="Shea T.P."/>
            <person name="Munoz J.F."/>
            <person name="Carranza S."/>
            <person name="Cuomo C.A."/>
            <person name="Martel A."/>
        </authorList>
    </citation>
    <scope>NUCLEOTIDE SEQUENCE [LARGE SCALE GENOMIC DNA]</scope>
    <source>
        <strain evidence="1 2">AMFP18/2</strain>
    </source>
</reference>
<dbReference type="Proteomes" id="UP001648503">
    <property type="component" value="Unassembled WGS sequence"/>
</dbReference>
<dbReference type="EMBL" id="JAFCIX010000116">
    <property type="protein sequence ID" value="KAH6598054.1"/>
    <property type="molecule type" value="Genomic_DNA"/>
</dbReference>
<keyword evidence="2" id="KW-1185">Reference proteome</keyword>
<name>A0ABQ8FGY6_9FUNG</name>